<dbReference type="InterPro" id="IPR010499">
    <property type="entry name" value="AraC_E-bd"/>
</dbReference>
<evidence type="ECO:0000313" key="6">
    <source>
        <dbReference type="Proteomes" id="UP000007523"/>
    </source>
</evidence>
<dbReference type="HOGENOM" id="CLU_000445_81_1_9"/>
<dbReference type="AlphaFoldDB" id="H6NJU5"/>
<keyword evidence="1" id="KW-0805">Transcription regulation</keyword>
<evidence type="ECO:0000256" key="1">
    <source>
        <dbReference type="ARBA" id="ARBA00023015"/>
    </source>
</evidence>
<name>H6NJU5_9BACL</name>
<dbReference type="KEGG" id="pmq:PM3016_3408"/>
<dbReference type="EMBL" id="CP003235">
    <property type="protein sequence ID" value="AFC30249.1"/>
    <property type="molecule type" value="Genomic_DNA"/>
</dbReference>
<organism evidence="5 6">
    <name type="scientific">Paenibacillus mucilaginosus 3016</name>
    <dbReference type="NCBI Taxonomy" id="1116391"/>
    <lineage>
        <taxon>Bacteria</taxon>
        <taxon>Bacillati</taxon>
        <taxon>Bacillota</taxon>
        <taxon>Bacilli</taxon>
        <taxon>Bacillales</taxon>
        <taxon>Paenibacillaceae</taxon>
        <taxon>Paenibacillus</taxon>
    </lineage>
</organism>
<keyword evidence="2" id="KW-0238">DNA-binding</keyword>
<dbReference type="SUPFAM" id="SSF46689">
    <property type="entry name" value="Homeodomain-like"/>
    <property type="match status" value="2"/>
</dbReference>
<dbReference type="InterPro" id="IPR011256">
    <property type="entry name" value="Reg_factor_effector_dom_sf"/>
</dbReference>
<dbReference type="InterPro" id="IPR020449">
    <property type="entry name" value="Tscrpt_reg_AraC-type_HTH"/>
</dbReference>
<dbReference type="PROSITE" id="PS01124">
    <property type="entry name" value="HTH_ARAC_FAMILY_2"/>
    <property type="match status" value="1"/>
</dbReference>
<protein>
    <submittedName>
        <fullName evidence="5">AraC family transcriptional regulator</fullName>
    </submittedName>
</protein>
<dbReference type="InterPro" id="IPR050908">
    <property type="entry name" value="SmbC-like"/>
</dbReference>
<dbReference type="InterPro" id="IPR018060">
    <property type="entry name" value="HTH_AraC"/>
</dbReference>
<dbReference type="SMART" id="SM00342">
    <property type="entry name" value="HTH_ARAC"/>
    <property type="match status" value="1"/>
</dbReference>
<dbReference type="PANTHER" id="PTHR40055">
    <property type="entry name" value="TRANSCRIPTIONAL REGULATOR YGIV-RELATED"/>
    <property type="match status" value="1"/>
</dbReference>
<reference evidence="5 6" key="1">
    <citation type="journal article" date="2012" name="J. Bacteriol.">
        <title>Complete Genome Sequence of Paenibacillus mucilaginosus 3016, a Bacterium Functional as Microbial Fertilizer.</title>
        <authorList>
            <person name="Ma M."/>
            <person name="Wang Z."/>
            <person name="Li L."/>
            <person name="Jiang X."/>
            <person name="Guan D."/>
            <person name="Cao F."/>
            <person name="Chen H."/>
            <person name="Wang X."/>
            <person name="Shen D."/>
            <person name="Du B."/>
            <person name="Li J."/>
        </authorList>
    </citation>
    <scope>NUCLEOTIDE SEQUENCE [LARGE SCALE GENOMIC DNA]</scope>
    <source>
        <strain evidence="5 6">3016</strain>
    </source>
</reference>
<gene>
    <name evidence="5" type="ORF">PM3016_3408</name>
</gene>
<evidence type="ECO:0000313" key="5">
    <source>
        <dbReference type="EMBL" id="AFC30249.1"/>
    </source>
</evidence>
<evidence type="ECO:0000256" key="2">
    <source>
        <dbReference type="ARBA" id="ARBA00023125"/>
    </source>
</evidence>
<dbReference type="SUPFAM" id="SSF55136">
    <property type="entry name" value="Probable bacterial effector-binding domain"/>
    <property type="match status" value="1"/>
</dbReference>
<accession>H6NJU5</accession>
<dbReference type="Gene3D" id="1.10.10.60">
    <property type="entry name" value="Homeodomain-like"/>
    <property type="match status" value="2"/>
</dbReference>
<dbReference type="GO" id="GO:0043565">
    <property type="term" value="F:sequence-specific DNA binding"/>
    <property type="evidence" value="ECO:0007669"/>
    <property type="project" value="InterPro"/>
</dbReference>
<dbReference type="Proteomes" id="UP000007523">
    <property type="component" value="Chromosome"/>
</dbReference>
<dbReference type="PRINTS" id="PR00032">
    <property type="entry name" value="HTHARAC"/>
</dbReference>
<dbReference type="GO" id="GO:0003700">
    <property type="term" value="F:DNA-binding transcription factor activity"/>
    <property type="evidence" value="ECO:0007669"/>
    <property type="project" value="InterPro"/>
</dbReference>
<dbReference type="Gene3D" id="3.20.80.10">
    <property type="entry name" value="Regulatory factor, effector binding domain"/>
    <property type="match status" value="1"/>
</dbReference>
<evidence type="ECO:0000259" key="4">
    <source>
        <dbReference type="PROSITE" id="PS01124"/>
    </source>
</evidence>
<dbReference type="PANTHER" id="PTHR40055:SF1">
    <property type="entry name" value="TRANSCRIPTIONAL REGULATOR YGIV-RELATED"/>
    <property type="match status" value="1"/>
</dbReference>
<dbReference type="STRING" id="1116391.PM3016_3408"/>
<dbReference type="Pfam" id="PF12833">
    <property type="entry name" value="HTH_18"/>
    <property type="match status" value="1"/>
</dbReference>
<feature type="domain" description="HTH araC/xylS-type" evidence="4">
    <location>
        <begin position="19"/>
        <end position="118"/>
    </location>
</feature>
<keyword evidence="6" id="KW-1185">Reference proteome</keyword>
<sequence length="323" mass="35453">MLMNSTLESTQLQQTAAVNRAVDYIESRFPATPTLNEVAAAVSVSPYHLHRLFKAVTGETLHGFASRVKLQRAIHRLVYWSSASATEIAYDCGYSSMAVFSRAFKGAAGVSPSDFRAAHALQNSKICKAISSLSQRYSGLWTYNGESGEHKGNGRRLKVAVREFAPAHLIYIRHYGEYAAAQPHPVLQMSFARLNRLANAMELWSSTAFLMGIAHGPWTRFPLQRGPCDAALAVPAAAREVLPRLPEEFGVRPWAGGTYAVVHFEGAPEDADAVADTLLGEWLPDSGYVYDDRPAAVVTYNNPYGDPEGRWVVDLCLPLRLPT</sequence>
<evidence type="ECO:0000256" key="3">
    <source>
        <dbReference type="ARBA" id="ARBA00023163"/>
    </source>
</evidence>
<dbReference type="InterPro" id="IPR009057">
    <property type="entry name" value="Homeodomain-like_sf"/>
</dbReference>
<dbReference type="SMART" id="SM00871">
    <property type="entry name" value="AraC_E_bind"/>
    <property type="match status" value="1"/>
</dbReference>
<dbReference type="InterPro" id="IPR029442">
    <property type="entry name" value="GyrI-like"/>
</dbReference>
<proteinExistence type="predicted"/>
<keyword evidence="3" id="KW-0804">Transcription</keyword>
<dbReference type="Pfam" id="PF06445">
    <property type="entry name" value="GyrI-like"/>
    <property type="match status" value="1"/>
</dbReference>